<proteinExistence type="predicted"/>
<evidence type="ECO:0000313" key="4">
    <source>
        <dbReference type="EMBL" id="RNB82934.1"/>
    </source>
</evidence>
<dbReference type="SUPFAM" id="SSF55729">
    <property type="entry name" value="Acyl-CoA N-acyltransferases (Nat)"/>
    <property type="match status" value="1"/>
</dbReference>
<keyword evidence="2" id="KW-0012">Acyltransferase</keyword>
<dbReference type="PROSITE" id="PS51186">
    <property type="entry name" value="GNAT"/>
    <property type="match status" value="1"/>
</dbReference>
<sequence>MENVIKIEQVEKMDAHLEEFSELLKQVVDSGASMGFLRPLDLSVSKSFWENVLAPNVILFAAKINHRIVGTAQLHLCAKENGKHRAEVAKVMTHPSYQKKGIGRALMQVVEQRAKQEGRSLLILDTREGDPSNHLYTSLGFIRAGRIPGYVKSEKGELEATILYYKEL</sequence>
<dbReference type="InterPro" id="IPR016181">
    <property type="entry name" value="Acyl_CoA_acyltransferase"/>
</dbReference>
<feature type="domain" description="N-acetyltransferase" evidence="3">
    <location>
        <begin position="5"/>
        <end position="168"/>
    </location>
</feature>
<name>A0A3M8D4C3_9BACL</name>
<gene>
    <name evidence="4" type="ORF">EDM58_05545</name>
</gene>
<evidence type="ECO:0000313" key="5">
    <source>
        <dbReference type="Proteomes" id="UP000281915"/>
    </source>
</evidence>
<accession>A0A3M8D4C3</accession>
<evidence type="ECO:0000256" key="1">
    <source>
        <dbReference type="ARBA" id="ARBA00022679"/>
    </source>
</evidence>
<dbReference type="EMBL" id="RHHT01000008">
    <property type="protein sequence ID" value="RNB82934.1"/>
    <property type="molecule type" value="Genomic_DNA"/>
</dbReference>
<dbReference type="PANTHER" id="PTHR43877">
    <property type="entry name" value="AMINOALKYLPHOSPHONATE N-ACETYLTRANSFERASE-RELATED-RELATED"/>
    <property type="match status" value="1"/>
</dbReference>
<dbReference type="Proteomes" id="UP000281915">
    <property type="component" value="Unassembled WGS sequence"/>
</dbReference>
<dbReference type="RefSeq" id="WP_122912549.1">
    <property type="nucleotide sequence ID" value="NZ_RHHT01000008.1"/>
</dbReference>
<protein>
    <submittedName>
        <fullName evidence="4">GNAT family N-acetyltransferase</fullName>
    </submittedName>
</protein>
<dbReference type="GO" id="GO:0016747">
    <property type="term" value="F:acyltransferase activity, transferring groups other than amino-acyl groups"/>
    <property type="evidence" value="ECO:0007669"/>
    <property type="project" value="InterPro"/>
</dbReference>
<dbReference type="CDD" id="cd04301">
    <property type="entry name" value="NAT_SF"/>
    <property type="match status" value="1"/>
</dbReference>
<dbReference type="AlphaFoldDB" id="A0A3M8D4C3"/>
<evidence type="ECO:0000256" key="2">
    <source>
        <dbReference type="ARBA" id="ARBA00023315"/>
    </source>
</evidence>
<organism evidence="4 5">
    <name type="scientific">Brevibacillus panacihumi</name>
    <dbReference type="NCBI Taxonomy" id="497735"/>
    <lineage>
        <taxon>Bacteria</taxon>
        <taxon>Bacillati</taxon>
        <taxon>Bacillota</taxon>
        <taxon>Bacilli</taxon>
        <taxon>Bacillales</taxon>
        <taxon>Paenibacillaceae</taxon>
        <taxon>Brevibacillus</taxon>
    </lineage>
</organism>
<dbReference type="Pfam" id="PF00583">
    <property type="entry name" value="Acetyltransf_1"/>
    <property type="match status" value="1"/>
</dbReference>
<reference evidence="4 5" key="1">
    <citation type="submission" date="2018-10" db="EMBL/GenBank/DDBJ databases">
        <title>Phylogenomics of Brevibacillus.</title>
        <authorList>
            <person name="Dunlap C."/>
        </authorList>
    </citation>
    <scope>NUCLEOTIDE SEQUENCE [LARGE SCALE GENOMIC DNA]</scope>
    <source>
        <strain evidence="4 5">JCM 15085</strain>
    </source>
</reference>
<dbReference type="InterPro" id="IPR000182">
    <property type="entry name" value="GNAT_dom"/>
</dbReference>
<comment type="caution">
    <text evidence="4">The sequence shown here is derived from an EMBL/GenBank/DDBJ whole genome shotgun (WGS) entry which is preliminary data.</text>
</comment>
<evidence type="ECO:0000259" key="3">
    <source>
        <dbReference type="PROSITE" id="PS51186"/>
    </source>
</evidence>
<dbReference type="InterPro" id="IPR050832">
    <property type="entry name" value="Bact_Acetyltransf"/>
</dbReference>
<dbReference type="Gene3D" id="3.40.630.30">
    <property type="match status" value="1"/>
</dbReference>
<keyword evidence="1 4" id="KW-0808">Transferase</keyword>